<reference evidence="1" key="1">
    <citation type="journal article" date="2015" name="Nature">
        <title>Complex archaea that bridge the gap between prokaryotes and eukaryotes.</title>
        <authorList>
            <person name="Spang A."/>
            <person name="Saw J.H."/>
            <person name="Jorgensen S.L."/>
            <person name="Zaremba-Niedzwiedzka K."/>
            <person name="Martijn J."/>
            <person name="Lind A.E."/>
            <person name="van Eijk R."/>
            <person name="Schleper C."/>
            <person name="Guy L."/>
            <person name="Ettema T.J."/>
        </authorList>
    </citation>
    <scope>NUCLEOTIDE SEQUENCE</scope>
</reference>
<gene>
    <name evidence="1" type="ORF">LCGC14_1169800</name>
</gene>
<organism evidence="1">
    <name type="scientific">marine sediment metagenome</name>
    <dbReference type="NCBI Taxonomy" id="412755"/>
    <lineage>
        <taxon>unclassified sequences</taxon>
        <taxon>metagenomes</taxon>
        <taxon>ecological metagenomes</taxon>
    </lineage>
</organism>
<dbReference type="AlphaFoldDB" id="A0A0F9MD35"/>
<accession>A0A0F9MD35</accession>
<feature type="non-terminal residue" evidence="1">
    <location>
        <position position="1"/>
    </location>
</feature>
<evidence type="ECO:0000313" key="1">
    <source>
        <dbReference type="EMBL" id="KKM97256.1"/>
    </source>
</evidence>
<proteinExistence type="predicted"/>
<name>A0A0F9MD35_9ZZZZ</name>
<dbReference type="EMBL" id="LAZR01005769">
    <property type="protein sequence ID" value="KKM97256.1"/>
    <property type="molecule type" value="Genomic_DNA"/>
</dbReference>
<protein>
    <submittedName>
        <fullName evidence="1">Uncharacterized protein</fullName>
    </submittedName>
</protein>
<comment type="caution">
    <text evidence="1">The sequence shown here is derived from an EMBL/GenBank/DDBJ whole genome shotgun (WGS) entry which is preliminary data.</text>
</comment>
<sequence>PWSSRYGRRNRYGPSPTVKVATPRDIRAFFMESESMPRSDYLSFPNRDTIDDTIADMQALAEQVLLKVDKTIEDQIPPPTAVLEDELPLHYDGLELTNGVTTVFMFSFPDMDIILPQVDIYGWTPDVMSSGVFDISSGNAVAWEDENLRVGLWLHSGWNQTAKMLQQYLELNDARYRREVWTMDEFLETNVIGSKVFIQQYDSFRNAKIVAAVRVPPEGVYAVASHVMDLATYLEETYPGHGFEKIIDRSDVLMIYFCGRQLTGEKAHPDLPTAQQSRFIIALVPEGS</sequence>